<comment type="pathway">
    <text evidence="5">Cofactor biosynthesis; molybdopterin biosynthesis.</text>
</comment>
<dbReference type="InterPro" id="IPR036688">
    <property type="entry name" value="MoeA_C_domain_IV_sf"/>
</dbReference>
<dbReference type="Proteomes" id="UP000579647">
    <property type="component" value="Unassembled WGS sequence"/>
</dbReference>
<protein>
    <recommendedName>
        <fullName evidence="5">Molybdopterin molybdenumtransferase</fullName>
        <ecNumber evidence="5">2.10.1.1</ecNumber>
    </recommendedName>
</protein>
<evidence type="ECO:0000259" key="6">
    <source>
        <dbReference type="SMART" id="SM00852"/>
    </source>
</evidence>
<dbReference type="GO" id="GO:0061599">
    <property type="term" value="F:molybdopterin molybdotransferase activity"/>
    <property type="evidence" value="ECO:0007669"/>
    <property type="project" value="UniProtKB-UniRule"/>
</dbReference>
<dbReference type="InterPro" id="IPR038987">
    <property type="entry name" value="MoeA-like"/>
</dbReference>
<comment type="cofactor">
    <cofactor evidence="5">
        <name>Mg(2+)</name>
        <dbReference type="ChEBI" id="CHEBI:18420"/>
    </cofactor>
</comment>
<dbReference type="SUPFAM" id="SSF63882">
    <property type="entry name" value="MoeA N-terminal region -like"/>
    <property type="match status" value="1"/>
</dbReference>
<dbReference type="PANTHER" id="PTHR10192">
    <property type="entry name" value="MOLYBDOPTERIN BIOSYNTHESIS PROTEIN"/>
    <property type="match status" value="1"/>
</dbReference>
<keyword evidence="5 7" id="KW-0808">Transferase</keyword>
<accession>A0A840WJ77</accession>
<dbReference type="AlphaFoldDB" id="A0A840WJ77"/>
<evidence type="ECO:0000256" key="1">
    <source>
        <dbReference type="ARBA" id="ARBA00002901"/>
    </source>
</evidence>
<dbReference type="InterPro" id="IPR036135">
    <property type="entry name" value="MoeA_linker/N_sf"/>
</dbReference>
<dbReference type="InterPro" id="IPR005110">
    <property type="entry name" value="MoeA_linker/N"/>
</dbReference>
<gene>
    <name evidence="7" type="ORF">HNR07_003072</name>
</gene>
<comment type="function">
    <text evidence="1 5">Catalyzes the insertion of molybdate into adenylated molybdopterin with the concomitant release of AMP.</text>
</comment>
<dbReference type="PANTHER" id="PTHR10192:SF5">
    <property type="entry name" value="GEPHYRIN"/>
    <property type="match status" value="1"/>
</dbReference>
<dbReference type="Gene3D" id="3.90.105.10">
    <property type="entry name" value="Molybdopterin biosynthesis moea protein, domain 2"/>
    <property type="match status" value="1"/>
</dbReference>
<dbReference type="SMART" id="SM00852">
    <property type="entry name" value="MoCF_biosynth"/>
    <property type="match status" value="1"/>
</dbReference>
<comment type="similarity">
    <text evidence="2 5">Belongs to the MoeA family.</text>
</comment>
<proteinExistence type="inferred from homology"/>
<organism evidence="7 8">
    <name type="scientific">Nocardiopsis metallicus</name>
    <dbReference type="NCBI Taxonomy" id="179819"/>
    <lineage>
        <taxon>Bacteria</taxon>
        <taxon>Bacillati</taxon>
        <taxon>Actinomycetota</taxon>
        <taxon>Actinomycetes</taxon>
        <taxon>Streptosporangiales</taxon>
        <taxon>Nocardiopsidaceae</taxon>
        <taxon>Nocardiopsis</taxon>
    </lineage>
</organism>
<keyword evidence="3 5" id="KW-0500">Molybdenum</keyword>
<dbReference type="Pfam" id="PF00994">
    <property type="entry name" value="MoCF_biosynth"/>
    <property type="match status" value="1"/>
</dbReference>
<dbReference type="Gene3D" id="3.40.980.10">
    <property type="entry name" value="MoaB/Mog-like domain"/>
    <property type="match status" value="1"/>
</dbReference>
<name>A0A840WJ77_9ACTN</name>
<dbReference type="Pfam" id="PF03453">
    <property type="entry name" value="MoeA_N"/>
    <property type="match status" value="1"/>
</dbReference>
<dbReference type="EMBL" id="JACHDO010000001">
    <property type="protein sequence ID" value="MBB5491935.1"/>
    <property type="molecule type" value="Genomic_DNA"/>
</dbReference>
<sequence>MDIPVTDGSVCGGHQGATSWARARERARLLGEESGSPVRELPLGRALGGVLAGDLRALVGLPAFDASAMDGFAVAGPGPWGLVGTQLAGVPVAGLSLGAGEAVEIATGARVPKGTEAVLPYELAEVVEGRVRGEALPGRHVRWSGEETAPGETVLAAGTEVTPAVLGLAASLGHDALSVRLPTVTVLVTGDEIATNGLPGEGVVRDAIGPLLPGVVSWAGARLERVRTLGDGYEDLAEALTTARSDVVVVCGSSSKGPADHLRGVLGAMGARTVVDGVACRPGHPQLLAHVDVPADGSAGGTLFVGLPGNPNAALVASLTLLVPLLSAMSGRPDPSLGLGRFPLVGQVRARPDDACLVAVRLREGRAEAVGHDRPGSLRGAALAEAYAVLPPGWDGTGEVELLRLP</sequence>
<dbReference type="UniPathway" id="UPA00344"/>
<evidence type="ECO:0000256" key="3">
    <source>
        <dbReference type="ARBA" id="ARBA00022505"/>
    </source>
</evidence>
<evidence type="ECO:0000256" key="5">
    <source>
        <dbReference type="RuleBase" id="RU365090"/>
    </source>
</evidence>
<dbReference type="Gene3D" id="2.170.190.11">
    <property type="entry name" value="Molybdopterin biosynthesis moea protein, domain 3"/>
    <property type="match status" value="1"/>
</dbReference>
<keyword evidence="5" id="KW-0479">Metal-binding</keyword>
<keyword evidence="8" id="KW-1185">Reference proteome</keyword>
<keyword evidence="5" id="KW-0501">Molybdenum cofactor biosynthesis</keyword>
<dbReference type="InterPro" id="IPR001453">
    <property type="entry name" value="MoaB/Mog_dom"/>
</dbReference>
<comment type="catalytic activity">
    <reaction evidence="4">
        <text>adenylyl-molybdopterin + molybdate = Mo-molybdopterin + AMP + H(+)</text>
        <dbReference type="Rhea" id="RHEA:35047"/>
        <dbReference type="ChEBI" id="CHEBI:15378"/>
        <dbReference type="ChEBI" id="CHEBI:36264"/>
        <dbReference type="ChEBI" id="CHEBI:62727"/>
        <dbReference type="ChEBI" id="CHEBI:71302"/>
        <dbReference type="ChEBI" id="CHEBI:456215"/>
        <dbReference type="EC" id="2.10.1.1"/>
    </reaction>
</comment>
<evidence type="ECO:0000256" key="4">
    <source>
        <dbReference type="ARBA" id="ARBA00047317"/>
    </source>
</evidence>
<dbReference type="SUPFAM" id="SSF53218">
    <property type="entry name" value="Molybdenum cofactor biosynthesis proteins"/>
    <property type="match status" value="1"/>
</dbReference>
<dbReference type="Gene3D" id="2.40.340.10">
    <property type="entry name" value="MoeA, C-terminal, domain IV"/>
    <property type="match status" value="1"/>
</dbReference>
<dbReference type="EC" id="2.10.1.1" evidence="5"/>
<dbReference type="RefSeq" id="WP_184365531.1">
    <property type="nucleotide sequence ID" value="NZ_BAAAKM010000021.1"/>
</dbReference>
<dbReference type="CDD" id="cd00887">
    <property type="entry name" value="MoeA"/>
    <property type="match status" value="1"/>
</dbReference>
<evidence type="ECO:0000256" key="2">
    <source>
        <dbReference type="ARBA" id="ARBA00010763"/>
    </source>
</evidence>
<dbReference type="GO" id="GO:0046872">
    <property type="term" value="F:metal ion binding"/>
    <property type="evidence" value="ECO:0007669"/>
    <property type="project" value="UniProtKB-UniRule"/>
</dbReference>
<comment type="caution">
    <text evidence="7">The sequence shown here is derived from an EMBL/GenBank/DDBJ whole genome shotgun (WGS) entry which is preliminary data.</text>
</comment>
<evidence type="ECO:0000313" key="8">
    <source>
        <dbReference type="Proteomes" id="UP000579647"/>
    </source>
</evidence>
<dbReference type="InterPro" id="IPR036425">
    <property type="entry name" value="MoaB/Mog-like_dom_sf"/>
</dbReference>
<dbReference type="GO" id="GO:0006777">
    <property type="term" value="P:Mo-molybdopterin cofactor biosynthetic process"/>
    <property type="evidence" value="ECO:0007669"/>
    <property type="project" value="UniProtKB-UniRule"/>
</dbReference>
<dbReference type="GO" id="GO:0005829">
    <property type="term" value="C:cytosol"/>
    <property type="evidence" value="ECO:0007669"/>
    <property type="project" value="TreeGrafter"/>
</dbReference>
<keyword evidence="5" id="KW-0460">Magnesium</keyword>
<reference evidence="7 8" key="1">
    <citation type="submission" date="2020-08" db="EMBL/GenBank/DDBJ databases">
        <title>Sequencing the genomes of 1000 actinobacteria strains.</title>
        <authorList>
            <person name="Klenk H.-P."/>
        </authorList>
    </citation>
    <scope>NUCLEOTIDE SEQUENCE [LARGE SCALE GENOMIC DNA]</scope>
    <source>
        <strain evidence="7 8">DSM 44598</strain>
    </source>
</reference>
<feature type="domain" description="MoaB/Mog" evidence="6">
    <location>
        <begin position="185"/>
        <end position="328"/>
    </location>
</feature>
<evidence type="ECO:0000313" key="7">
    <source>
        <dbReference type="EMBL" id="MBB5491935.1"/>
    </source>
</evidence>